<reference evidence="1 2" key="2">
    <citation type="journal article" date="2022" name="Mol. Ecol. Resour.">
        <title>The genomes of chicory, endive, great burdock and yacon provide insights into Asteraceae paleo-polyploidization history and plant inulin production.</title>
        <authorList>
            <person name="Fan W."/>
            <person name="Wang S."/>
            <person name="Wang H."/>
            <person name="Wang A."/>
            <person name="Jiang F."/>
            <person name="Liu H."/>
            <person name="Zhao H."/>
            <person name="Xu D."/>
            <person name="Zhang Y."/>
        </authorList>
    </citation>
    <scope>NUCLEOTIDE SEQUENCE [LARGE SCALE GENOMIC DNA]</scope>
    <source>
        <strain evidence="2">cv. Niubang</strain>
    </source>
</reference>
<proteinExistence type="predicted"/>
<gene>
    <name evidence="1" type="ORF">L6452_40135</name>
</gene>
<evidence type="ECO:0000313" key="1">
    <source>
        <dbReference type="EMBL" id="KAI3668918.1"/>
    </source>
</evidence>
<dbReference type="EMBL" id="CM042062">
    <property type="protein sequence ID" value="KAI3668918.1"/>
    <property type="molecule type" value="Genomic_DNA"/>
</dbReference>
<organism evidence="1 2">
    <name type="scientific">Arctium lappa</name>
    <name type="common">Greater burdock</name>
    <name type="synonym">Lappa major</name>
    <dbReference type="NCBI Taxonomy" id="4217"/>
    <lineage>
        <taxon>Eukaryota</taxon>
        <taxon>Viridiplantae</taxon>
        <taxon>Streptophyta</taxon>
        <taxon>Embryophyta</taxon>
        <taxon>Tracheophyta</taxon>
        <taxon>Spermatophyta</taxon>
        <taxon>Magnoliopsida</taxon>
        <taxon>eudicotyledons</taxon>
        <taxon>Gunneridae</taxon>
        <taxon>Pentapetalae</taxon>
        <taxon>asterids</taxon>
        <taxon>campanulids</taxon>
        <taxon>Asterales</taxon>
        <taxon>Asteraceae</taxon>
        <taxon>Carduoideae</taxon>
        <taxon>Cardueae</taxon>
        <taxon>Arctiinae</taxon>
        <taxon>Arctium</taxon>
    </lineage>
</organism>
<name>A0ACB8XKK5_ARCLA</name>
<protein>
    <submittedName>
        <fullName evidence="1">Uncharacterized protein</fullName>
    </submittedName>
</protein>
<sequence length="167" mass="17821">MTPTPSVLVIIALPNTNTNTNTNTTDDAFAFVGGWTEWFAFVEGWMERKKEINGLLLLKDGQRGRRRLVVCFKFGLSITTDGVPTEISRSRMGFGSDRGGEWEVVASGGGSGGGLSGCGSGVGTTIEVTGEVTGGFVAEASSGSQVVKTLGREKEWWRLIGENVKRN</sequence>
<evidence type="ECO:0000313" key="2">
    <source>
        <dbReference type="Proteomes" id="UP001055879"/>
    </source>
</evidence>
<comment type="caution">
    <text evidence="1">The sequence shown here is derived from an EMBL/GenBank/DDBJ whole genome shotgun (WGS) entry which is preliminary data.</text>
</comment>
<keyword evidence="2" id="KW-1185">Reference proteome</keyword>
<reference evidence="2" key="1">
    <citation type="journal article" date="2022" name="Mol. Ecol. Resour.">
        <title>The genomes of chicory, endive, great burdock and yacon provide insights into Asteraceae palaeo-polyploidization history and plant inulin production.</title>
        <authorList>
            <person name="Fan W."/>
            <person name="Wang S."/>
            <person name="Wang H."/>
            <person name="Wang A."/>
            <person name="Jiang F."/>
            <person name="Liu H."/>
            <person name="Zhao H."/>
            <person name="Xu D."/>
            <person name="Zhang Y."/>
        </authorList>
    </citation>
    <scope>NUCLEOTIDE SEQUENCE [LARGE SCALE GENOMIC DNA]</scope>
    <source>
        <strain evidence="2">cv. Niubang</strain>
    </source>
</reference>
<dbReference type="Proteomes" id="UP001055879">
    <property type="component" value="Linkage Group LG16"/>
</dbReference>
<accession>A0ACB8XKK5</accession>